<dbReference type="InterPro" id="IPR036097">
    <property type="entry name" value="HisK_dim/P_sf"/>
</dbReference>
<dbReference type="SUPFAM" id="SSF47384">
    <property type="entry name" value="Homodimeric domain of signal transducing histidine kinase"/>
    <property type="match status" value="1"/>
</dbReference>
<evidence type="ECO:0000313" key="11">
    <source>
        <dbReference type="Proteomes" id="UP000271227"/>
    </source>
</evidence>
<dbReference type="Pfam" id="PF02518">
    <property type="entry name" value="HATPase_c"/>
    <property type="match status" value="1"/>
</dbReference>
<dbReference type="Gene3D" id="6.10.340.10">
    <property type="match status" value="1"/>
</dbReference>
<dbReference type="PANTHER" id="PTHR43065">
    <property type="entry name" value="SENSOR HISTIDINE KINASE"/>
    <property type="match status" value="1"/>
</dbReference>
<protein>
    <recommendedName>
        <fullName evidence="3">histidine kinase</fullName>
        <ecNumber evidence="3">2.7.13.3</ecNumber>
    </recommendedName>
</protein>
<dbReference type="InParanoid" id="A0A3M0C6G0"/>
<keyword evidence="7" id="KW-0812">Transmembrane</keyword>
<keyword evidence="4" id="KW-0597">Phosphoprotein</keyword>
<dbReference type="GO" id="GO:0016020">
    <property type="term" value="C:membrane"/>
    <property type="evidence" value="ECO:0007669"/>
    <property type="project" value="UniProtKB-SubCell"/>
</dbReference>
<dbReference type="InterPro" id="IPR003660">
    <property type="entry name" value="HAMP_dom"/>
</dbReference>
<dbReference type="Gene3D" id="1.10.287.130">
    <property type="match status" value="1"/>
</dbReference>
<dbReference type="CDD" id="cd06225">
    <property type="entry name" value="HAMP"/>
    <property type="match status" value="1"/>
</dbReference>
<sequence length="542" mass="58078">MSFRLKILLGIALIEVLLLGALVFSGLEALTESAGIQLEKRARATARLLATAGHEAIIAEDLATLSAILDEAVRDRDIVFARFVDDRGDLLAQAISAGADGETGSRQGTENGAAIGLTPAQSWGIGFLDHTVRDGVIAVSQPVVVAGAVFGRVDVSLSRYSVAKAQSDALTRMSLIALANLALVAVFALLIGRVLTRQLTLLKDGANKLAHGELGYQIDILSRDELGTTASVMNRMSSDLKDLYENLEKKVAARTHQSDLANRHLKKTIAALRETRDQLIEQEKLASLGRLVAGVAHEINTPVGVGLTAASYLQEETADFNGAMAGGTAGKEDLQAYMDTSMQASEIILHNLNRASALISSFKQVAVDRTNQERRLFNLKDYIAELVVSLAPVLRGKRHEVTVTGDPGIEIDSYPGAISQIITNLVVNAVRHAYGDRQAGCMTIDTTSDDAVFTIEFRDDGKGIPEDNINRIFDPFFTTSRESGGTGLGLNIVYNLTVQLLKGRILCESTAGHGTCFKITCPLSCDADGTVPDHDQGLLERT</sequence>
<dbReference type="CDD" id="cd00082">
    <property type="entry name" value="HisKA"/>
    <property type="match status" value="1"/>
</dbReference>
<dbReference type="EMBL" id="REFR01000013">
    <property type="protein sequence ID" value="RMB04495.1"/>
    <property type="molecule type" value="Genomic_DNA"/>
</dbReference>
<dbReference type="PROSITE" id="PS50885">
    <property type="entry name" value="HAMP"/>
    <property type="match status" value="1"/>
</dbReference>
<keyword evidence="7" id="KW-1133">Transmembrane helix</keyword>
<dbReference type="SMART" id="SM00387">
    <property type="entry name" value="HATPase_c"/>
    <property type="match status" value="1"/>
</dbReference>
<accession>A0A3M0C6G0</accession>
<evidence type="ECO:0000313" key="10">
    <source>
        <dbReference type="EMBL" id="RMB04495.1"/>
    </source>
</evidence>
<dbReference type="SUPFAM" id="SSF55874">
    <property type="entry name" value="ATPase domain of HSP90 chaperone/DNA topoisomerase II/histidine kinase"/>
    <property type="match status" value="1"/>
</dbReference>
<evidence type="ECO:0000256" key="4">
    <source>
        <dbReference type="ARBA" id="ARBA00022553"/>
    </source>
</evidence>
<feature type="domain" description="Histidine kinase" evidence="8">
    <location>
        <begin position="294"/>
        <end position="525"/>
    </location>
</feature>
<reference evidence="10 11" key="1">
    <citation type="submission" date="2018-10" db="EMBL/GenBank/DDBJ databases">
        <title>Genomic Encyclopedia of Archaeal and Bacterial Type Strains, Phase II (KMG-II): from individual species to whole genera.</title>
        <authorList>
            <person name="Goeker M."/>
        </authorList>
    </citation>
    <scope>NUCLEOTIDE SEQUENCE [LARGE SCALE GENOMIC DNA]</scope>
    <source>
        <strain evidence="10 11">DSM 25217</strain>
    </source>
</reference>
<feature type="domain" description="HAMP" evidence="9">
    <location>
        <begin position="193"/>
        <end position="245"/>
    </location>
</feature>
<dbReference type="OrthoDB" id="1931120at2"/>
<dbReference type="InterPro" id="IPR003594">
    <property type="entry name" value="HATPase_dom"/>
</dbReference>
<dbReference type="GO" id="GO:0000155">
    <property type="term" value="F:phosphorelay sensor kinase activity"/>
    <property type="evidence" value="ECO:0007669"/>
    <property type="project" value="InterPro"/>
</dbReference>
<evidence type="ECO:0000256" key="1">
    <source>
        <dbReference type="ARBA" id="ARBA00000085"/>
    </source>
</evidence>
<evidence type="ECO:0000256" key="5">
    <source>
        <dbReference type="ARBA" id="ARBA00022679"/>
    </source>
</evidence>
<dbReference type="InterPro" id="IPR003661">
    <property type="entry name" value="HisK_dim/P_dom"/>
</dbReference>
<evidence type="ECO:0000256" key="6">
    <source>
        <dbReference type="ARBA" id="ARBA00022777"/>
    </source>
</evidence>
<dbReference type="InterPro" id="IPR005467">
    <property type="entry name" value="His_kinase_dom"/>
</dbReference>
<dbReference type="PROSITE" id="PS50109">
    <property type="entry name" value="HIS_KIN"/>
    <property type="match status" value="1"/>
</dbReference>
<evidence type="ECO:0000256" key="7">
    <source>
        <dbReference type="SAM" id="Phobius"/>
    </source>
</evidence>
<keyword evidence="5" id="KW-0808">Transferase</keyword>
<organism evidence="10 11">
    <name type="scientific">Eilatimonas milleporae</name>
    <dbReference type="NCBI Taxonomy" id="911205"/>
    <lineage>
        <taxon>Bacteria</taxon>
        <taxon>Pseudomonadati</taxon>
        <taxon>Pseudomonadota</taxon>
        <taxon>Alphaproteobacteria</taxon>
        <taxon>Kordiimonadales</taxon>
        <taxon>Kordiimonadaceae</taxon>
        <taxon>Eilatimonas</taxon>
    </lineage>
</organism>
<comment type="caution">
    <text evidence="10">The sequence shown here is derived from an EMBL/GenBank/DDBJ whole genome shotgun (WGS) entry which is preliminary data.</text>
</comment>
<comment type="catalytic activity">
    <reaction evidence="1">
        <text>ATP + protein L-histidine = ADP + protein N-phospho-L-histidine.</text>
        <dbReference type="EC" id="2.7.13.3"/>
    </reaction>
</comment>
<keyword evidence="11" id="KW-1185">Reference proteome</keyword>
<dbReference type="InterPro" id="IPR036890">
    <property type="entry name" value="HATPase_C_sf"/>
</dbReference>
<evidence type="ECO:0000256" key="2">
    <source>
        <dbReference type="ARBA" id="ARBA00004370"/>
    </source>
</evidence>
<dbReference type="SUPFAM" id="SSF158472">
    <property type="entry name" value="HAMP domain-like"/>
    <property type="match status" value="1"/>
</dbReference>
<name>A0A3M0C6G0_9PROT</name>
<keyword evidence="7" id="KW-0472">Membrane</keyword>
<comment type="subcellular location">
    <subcellularLocation>
        <location evidence="2">Membrane</location>
    </subcellularLocation>
</comment>
<dbReference type="Proteomes" id="UP000271227">
    <property type="component" value="Unassembled WGS sequence"/>
</dbReference>
<dbReference type="AlphaFoldDB" id="A0A3M0C6G0"/>
<dbReference type="EC" id="2.7.13.3" evidence="3"/>
<gene>
    <name evidence="10" type="ORF">BXY39_2758</name>
</gene>
<keyword evidence="6 10" id="KW-0418">Kinase</keyword>
<dbReference type="SMART" id="SM00304">
    <property type="entry name" value="HAMP"/>
    <property type="match status" value="1"/>
</dbReference>
<dbReference type="PRINTS" id="PR00344">
    <property type="entry name" value="BCTRLSENSOR"/>
</dbReference>
<proteinExistence type="predicted"/>
<feature type="transmembrane region" description="Helical" evidence="7">
    <location>
        <begin position="173"/>
        <end position="195"/>
    </location>
</feature>
<dbReference type="Gene3D" id="3.30.565.10">
    <property type="entry name" value="Histidine kinase-like ATPase, C-terminal domain"/>
    <property type="match status" value="1"/>
</dbReference>
<dbReference type="RefSeq" id="WP_121939432.1">
    <property type="nucleotide sequence ID" value="NZ_REFR01000013.1"/>
</dbReference>
<dbReference type="InterPro" id="IPR004358">
    <property type="entry name" value="Sig_transdc_His_kin-like_C"/>
</dbReference>
<dbReference type="CDD" id="cd00075">
    <property type="entry name" value="HATPase"/>
    <property type="match status" value="1"/>
</dbReference>
<evidence type="ECO:0000256" key="3">
    <source>
        <dbReference type="ARBA" id="ARBA00012438"/>
    </source>
</evidence>
<dbReference type="Pfam" id="PF00672">
    <property type="entry name" value="HAMP"/>
    <property type="match status" value="1"/>
</dbReference>
<evidence type="ECO:0000259" key="8">
    <source>
        <dbReference type="PROSITE" id="PS50109"/>
    </source>
</evidence>
<evidence type="ECO:0000259" key="9">
    <source>
        <dbReference type="PROSITE" id="PS50885"/>
    </source>
</evidence>